<dbReference type="SMART" id="SM00249">
    <property type="entry name" value="PHD"/>
    <property type="match status" value="1"/>
</dbReference>
<evidence type="ECO:0000256" key="2">
    <source>
        <dbReference type="ARBA" id="ARBA00022771"/>
    </source>
</evidence>
<feature type="coiled-coil region" evidence="5">
    <location>
        <begin position="90"/>
        <end position="138"/>
    </location>
</feature>
<keyword evidence="3" id="KW-0862">Zinc</keyword>
<feature type="compositionally biased region" description="Low complexity" evidence="6">
    <location>
        <begin position="264"/>
        <end position="298"/>
    </location>
</feature>
<evidence type="ECO:0000256" key="5">
    <source>
        <dbReference type="SAM" id="Coils"/>
    </source>
</evidence>
<keyword evidence="1" id="KW-0479">Metal-binding</keyword>
<dbReference type="Proteomes" id="UP000682733">
    <property type="component" value="Unassembled WGS sequence"/>
</dbReference>
<feature type="compositionally biased region" description="Basic residues" evidence="6">
    <location>
        <begin position="299"/>
        <end position="311"/>
    </location>
</feature>
<dbReference type="EMBL" id="CAJOBA010033817">
    <property type="protein sequence ID" value="CAF3972192.1"/>
    <property type="molecule type" value="Genomic_DNA"/>
</dbReference>
<dbReference type="SUPFAM" id="SSF57903">
    <property type="entry name" value="FYVE/PHD zinc finger"/>
    <property type="match status" value="1"/>
</dbReference>
<evidence type="ECO:0000256" key="3">
    <source>
        <dbReference type="ARBA" id="ARBA00022833"/>
    </source>
</evidence>
<accession>A0A8S2MUN2</accession>
<evidence type="ECO:0000313" key="10">
    <source>
        <dbReference type="Proteomes" id="UP000682733"/>
    </source>
</evidence>
<evidence type="ECO:0000313" key="9">
    <source>
        <dbReference type="EMBL" id="CAF3972192.1"/>
    </source>
</evidence>
<dbReference type="Pfam" id="PF00628">
    <property type="entry name" value="PHD"/>
    <property type="match status" value="1"/>
</dbReference>
<reference evidence="9" key="1">
    <citation type="submission" date="2021-02" db="EMBL/GenBank/DDBJ databases">
        <authorList>
            <person name="Nowell W R."/>
        </authorList>
    </citation>
    <scope>NUCLEOTIDE SEQUENCE</scope>
</reference>
<organism evidence="9 10">
    <name type="scientific">Didymodactylos carnosus</name>
    <dbReference type="NCBI Taxonomy" id="1234261"/>
    <lineage>
        <taxon>Eukaryota</taxon>
        <taxon>Metazoa</taxon>
        <taxon>Spiralia</taxon>
        <taxon>Gnathifera</taxon>
        <taxon>Rotifera</taxon>
        <taxon>Eurotatoria</taxon>
        <taxon>Bdelloidea</taxon>
        <taxon>Philodinida</taxon>
        <taxon>Philodinidae</taxon>
        <taxon>Didymodactylos</taxon>
    </lineage>
</organism>
<evidence type="ECO:0000259" key="7">
    <source>
        <dbReference type="PROSITE" id="PS50016"/>
    </source>
</evidence>
<dbReference type="GO" id="GO:0008270">
    <property type="term" value="F:zinc ion binding"/>
    <property type="evidence" value="ECO:0007669"/>
    <property type="project" value="UniProtKB-KW"/>
</dbReference>
<evidence type="ECO:0000256" key="1">
    <source>
        <dbReference type="ARBA" id="ARBA00022723"/>
    </source>
</evidence>
<dbReference type="PROSITE" id="PS50016">
    <property type="entry name" value="ZF_PHD_2"/>
    <property type="match status" value="1"/>
</dbReference>
<dbReference type="EMBL" id="CAJNOK010012296">
    <property type="protein sequence ID" value="CAF1160533.1"/>
    <property type="molecule type" value="Genomic_DNA"/>
</dbReference>
<evidence type="ECO:0000313" key="8">
    <source>
        <dbReference type="EMBL" id="CAF1160533.1"/>
    </source>
</evidence>
<dbReference type="InterPro" id="IPR019787">
    <property type="entry name" value="Znf_PHD-finger"/>
</dbReference>
<dbReference type="PROSITE" id="PS01359">
    <property type="entry name" value="ZF_PHD_1"/>
    <property type="match status" value="1"/>
</dbReference>
<feature type="region of interest" description="Disordered" evidence="6">
    <location>
        <begin position="233"/>
        <end position="311"/>
    </location>
</feature>
<dbReference type="InterPro" id="IPR019786">
    <property type="entry name" value="Zinc_finger_PHD-type_CS"/>
</dbReference>
<comment type="caution">
    <text evidence="9">The sequence shown here is derived from an EMBL/GenBank/DDBJ whole genome shotgun (WGS) entry which is preliminary data.</text>
</comment>
<keyword evidence="2 4" id="KW-0863">Zinc-finger</keyword>
<dbReference type="InterPro" id="IPR011011">
    <property type="entry name" value="Znf_FYVE_PHD"/>
</dbReference>
<dbReference type="Proteomes" id="UP000677228">
    <property type="component" value="Unassembled WGS sequence"/>
</dbReference>
<protein>
    <recommendedName>
        <fullName evidence="7">PHD-type domain-containing protein</fullName>
    </recommendedName>
</protein>
<dbReference type="InterPro" id="IPR013083">
    <property type="entry name" value="Znf_RING/FYVE/PHD"/>
</dbReference>
<feature type="domain" description="PHD-type" evidence="7">
    <location>
        <begin position="19"/>
        <end position="79"/>
    </location>
</feature>
<keyword evidence="5" id="KW-0175">Coiled coil</keyword>
<sequence length="311" mass="36041">MYKRRKTQDSPKSSESQPQTLCSCQAIATDNDNALQCDACDTWFHPGCVNVSPMAYTAYQTLAEQQQFSNWFCSKCLNDKNVDRVPPRCRQTLSDRIDKIEHHLTTLNNKHDQLVDRLDELNENLEREKRRKNIIVKNLSPVESTNDRDVVFRFVQNHLGVKIDPSSIDSMWRFKTSSATDNDRPSLLGIAFNDLSVRSSILAKAPIIKNSSDALVKIVYIRKHLTKKQSLQAFEARQQRDRSQEEQQQSTTSSVVNKDNNRLNQNSNVRRDNINNNNNSTNNNNTNNNILNNTQQKQQKTRRYHRLSNRY</sequence>
<name>A0A8S2MUN2_9BILA</name>
<dbReference type="InterPro" id="IPR001965">
    <property type="entry name" value="Znf_PHD"/>
</dbReference>
<dbReference type="Gene3D" id="3.30.40.10">
    <property type="entry name" value="Zinc/RING finger domain, C3HC4 (zinc finger)"/>
    <property type="match status" value="1"/>
</dbReference>
<dbReference type="AlphaFoldDB" id="A0A8S2MUN2"/>
<gene>
    <name evidence="8" type="ORF">OVA965_LOCUS22070</name>
    <name evidence="9" type="ORF">TMI583_LOCUS22781</name>
</gene>
<proteinExistence type="predicted"/>
<evidence type="ECO:0000256" key="4">
    <source>
        <dbReference type="PROSITE-ProRule" id="PRU00146"/>
    </source>
</evidence>
<evidence type="ECO:0000256" key="6">
    <source>
        <dbReference type="SAM" id="MobiDB-lite"/>
    </source>
</evidence>